<keyword evidence="5" id="KW-1185">Reference proteome</keyword>
<evidence type="ECO:0008006" key="6">
    <source>
        <dbReference type="Google" id="ProtNLM"/>
    </source>
</evidence>
<evidence type="ECO:0000313" key="4">
    <source>
        <dbReference type="EMBL" id="CAE8582242.1"/>
    </source>
</evidence>
<dbReference type="Gene3D" id="3.30.720.50">
    <property type="match status" value="1"/>
</dbReference>
<evidence type="ECO:0000313" key="5">
    <source>
        <dbReference type="Proteomes" id="UP000654075"/>
    </source>
</evidence>
<feature type="compositionally biased region" description="Polar residues" evidence="1">
    <location>
        <begin position="31"/>
        <end position="53"/>
    </location>
</feature>
<dbReference type="SMART" id="SM00678">
    <property type="entry name" value="WWE"/>
    <property type="match status" value="1"/>
</dbReference>
<dbReference type="InterPro" id="IPR004170">
    <property type="entry name" value="WWE_dom"/>
</dbReference>
<dbReference type="SUPFAM" id="SSF117839">
    <property type="entry name" value="WWE domain"/>
    <property type="match status" value="1"/>
</dbReference>
<reference evidence="4" key="1">
    <citation type="submission" date="2021-02" db="EMBL/GenBank/DDBJ databases">
        <authorList>
            <person name="Dougan E. K."/>
            <person name="Rhodes N."/>
            <person name="Thang M."/>
            <person name="Chan C."/>
        </authorList>
    </citation>
    <scope>NUCLEOTIDE SEQUENCE</scope>
</reference>
<dbReference type="Pfam" id="PF00627">
    <property type="entry name" value="UBA"/>
    <property type="match status" value="1"/>
</dbReference>
<gene>
    <name evidence="4" type="ORF">PGLA1383_LOCUS1242</name>
</gene>
<dbReference type="InterPro" id="IPR009060">
    <property type="entry name" value="UBA-like_sf"/>
</dbReference>
<evidence type="ECO:0000259" key="3">
    <source>
        <dbReference type="PROSITE" id="PS50918"/>
    </source>
</evidence>
<comment type="caution">
    <text evidence="4">The sequence shown here is derived from an EMBL/GenBank/DDBJ whole genome shotgun (WGS) entry which is preliminary data.</text>
</comment>
<name>A0A813D9I7_POLGL</name>
<dbReference type="SUPFAM" id="SSF46934">
    <property type="entry name" value="UBA-like"/>
    <property type="match status" value="1"/>
</dbReference>
<feature type="region of interest" description="Disordered" evidence="1">
    <location>
        <begin position="1"/>
        <end position="128"/>
    </location>
</feature>
<dbReference type="OrthoDB" id="431203at2759"/>
<feature type="compositionally biased region" description="Polar residues" evidence="1">
    <location>
        <begin position="88"/>
        <end position="103"/>
    </location>
</feature>
<dbReference type="Gene3D" id="1.10.8.10">
    <property type="entry name" value="DNA helicase RuvA subunit, C-terminal domain"/>
    <property type="match status" value="1"/>
</dbReference>
<sequence>MEVSQMSTPSRSRRRPEPDPDERPLTGSCIMDSTTKATSTASCGWSSSTTGATCRSPPKRLSVSDRPVGGFGTSLSSGPAASRPLQRRLSSSGSCSNGPNVGNSGVDCASSSSSFEPRRRSTAIGAGTMARDPRAVALGGQLRRQSLRPYSPIDQLLTMGFDEESAKVAIAAAGGDVDRAIRLVLEDSRAHDAREACEWEFEADQGWAPFDADSEALLRAALAKGNQACELRAGVNRYLVDFESRTQLNLTTQRLRRIRRRGEQEESTDARDTAL</sequence>
<dbReference type="Proteomes" id="UP000654075">
    <property type="component" value="Unassembled WGS sequence"/>
</dbReference>
<organism evidence="4 5">
    <name type="scientific">Polarella glacialis</name>
    <name type="common">Dinoflagellate</name>
    <dbReference type="NCBI Taxonomy" id="89957"/>
    <lineage>
        <taxon>Eukaryota</taxon>
        <taxon>Sar</taxon>
        <taxon>Alveolata</taxon>
        <taxon>Dinophyceae</taxon>
        <taxon>Suessiales</taxon>
        <taxon>Suessiaceae</taxon>
        <taxon>Polarella</taxon>
    </lineage>
</organism>
<feature type="domain" description="UBA" evidence="2">
    <location>
        <begin position="141"/>
        <end position="187"/>
    </location>
</feature>
<feature type="domain" description="WWE" evidence="3">
    <location>
        <begin position="185"/>
        <end position="260"/>
    </location>
</feature>
<dbReference type="EMBL" id="CAJNNV010000330">
    <property type="protein sequence ID" value="CAE8582242.1"/>
    <property type="molecule type" value="Genomic_DNA"/>
</dbReference>
<dbReference type="InterPro" id="IPR015940">
    <property type="entry name" value="UBA"/>
</dbReference>
<dbReference type="PROSITE" id="PS50918">
    <property type="entry name" value="WWE"/>
    <property type="match status" value="1"/>
</dbReference>
<feature type="compositionally biased region" description="Basic and acidic residues" evidence="1">
    <location>
        <begin position="15"/>
        <end position="24"/>
    </location>
</feature>
<dbReference type="PROSITE" id="PS50030">
    <property type="entry name" value="UBA"/>
    <property type="match status" value="1"/>
</dbReference>
<evidence type="ECO:0000259" key="2">
    <source>
        <dbReference type="PROSITE" id="PS50030"/>
    </source>
</evidence>
<protein>
    <recommendedName>
        <fullName evidence="6">UBA domain-containing protein</fullName>
    </recommendedName>
</protein>
<evidence type="ECO:0000256" key="1">
    <source>
        <dbReference type="SAM" id="MobiDB-lite"/>
    </source>
</evidence>
<accession>A0A813D9I7</accession>
<dbReference type="SMART" id="SM00165">
    <property type="entry name" value="UBA"/>
    <property type="match status" value="1"/>
</dbReference>
<dbReference type="Pfam" id="PF02825">
    <property type="entry name" value="WWE"/>
    <property type="match status" value="1"/>
</dbReference>
<proteinExistence type="predicted"/>
<dbReference type="AlphaFoldDB" id="A0A813D9I7"/>
<dbReference type="InterPro" id="IPR018123">
    <property type="entry name" value="WWE-dom_subgr"/>
</dbReference>
<dbReference type="GO" id="GO:0008270">
    <property type="term" value="F:zinc ion binding"/>
    <property type="evidence" value="ECO:0007669"/>
    <property type="project" value="InterPro"/>
</dbReference>
<dbReference type="InterPro" id="IPR037197">
    <property type="entry name" value="WWE_dom_sf"/>
</dbReference>